<dbReference type="GO" id="GO:0043495">
    <property type="term" value="F:protein-membrane adaptor activity"/>
    <property type="evidence" value="ECO:0007669"/>
    <property type="project" value="TreeGrafter"/>
</dbReference>
<dbReference type="PIRSF" id="PIRSF037866">
    <property type="entry name" value="EBP50"/>
    <property type="match status" value="1"/>
</dbReference>
<dbReference type="Gene3D" id="2.30.42.10">
    <property type="match status" value="2"/>
</dbReference>
<dbReference type="GO" id="GO:0072659">
    <property type="term" value="P:protein localization to plasma membrane"/>
    <property type="evidence" value="ECO:0007669"/>
    <property type="project" value="TreeGrafter"/>
</dbReference>
<dbReference type="GO" id="GO:0005102">
    <property type="term" value="F:signaling receptor binding"/>
    <property type="evidence" value="ECO:0007669"/>
    <property type="project" value="TreeGrafter"/>
</dbReference>
<protein>
    <submittedName>
        <fullName evidence="6">NHERF family PDZ scaffold protein 2</fullName>
    </submittedName>
</protein>
<dbReference type="PANTHER" id="PTHR14191">
    <property type="entry name" value="PDZ DOMAIN CONTAINING PROTEIN"/>
    <property type="match status" value="1"/>
</dbReference>
<keyword evidence="3" id="KW-0472">Membrane</keyword>
<evidence type="ECO:0000256" key="2">
    <source>
        <dbReference type="ARBA" id="ARBA00022737"/>
    </source>
</evidence>
<dbReference type="Pfam" id="PF09007">
    <property type="entry name" value="EBP50_C"/>
    <property type="match status" value="1"/>
</dbReference>
<comment type="subcellular location">
    <subcellularLocation>
        <location evidence="1">Endomembrane system</location>
        <topology evidence="1">Peripheral membrane protein</topology>
    </subcellularLocation>
</comment>
<dbReference type="GO" id="GO:0012505">
    <property type="term" value="C:endomembrane system"/>
    <property type="evidence" value="ECO:0007669"/>
    <property type="project" value="UniProtKB-SubCell"/>
</dbReference>
<dbReference type="SUPFAM" id="SSF50156">
    <property type="entry name" value="PDZ domain-like"/>
    <property type="match status" value="2"/>
</dbReference>
<reference evidence="6" key="2">
    <citation type="submission" date="2025-09" db="UniProtKB">
        <authorList>
            <consortium name="Ensembl"/>
        </authorList>
    </citation>
    <scope>IDENTIFICATION</scope>
</reference>
<dbReference type="InterPro" id="IPR015098">
    <property type="entry name" value="EBP50_C"/>
</dbReference>
<feature type="compositionally biased region" description="Polar residues" evidence="4">
    <location>
        <begin position="343"/>
        <end position="365"/>
    </location>
</feature>
<evidence type="ECO:0000313" key="7">
    <source>
        <dbReference type="Proteomes" id="UP000694568"/>
    </source>
</evidence>
<dbReference type="GO" id="GO:0016324">
    <property type="term" value="C:apical plasma membrane"/>
    <property type="evidence" value="ECO:0007669"/>
    <property type="project" value="TreeGrafter"/>
</dbReference>
<sequence>MESELRPRLCFLTKGERGYGFHLHGERNKGGQFIRKVEPGSSSDLAGLRPGDRVVEVNGENVENESHHQVVERIREVEHRTRLLVIDRDTDDYFRSRGLACTEDLAIEMGTLSPQPSPRSTPSNSPLPRENSTLSPLSPKPNHTHSFSPPAADLSTHTATQVNDKRSSLTSSTSSPEPAVELLPRLCHLVKGEHGYGFNLHSDKKKGGQFVRSVDPGSAAVSADIRPGDRLVEVNGVNIEGLRHSEVVLLIRAGGEEVRLLVVDQETDKLFHRLGITPNTSHVKGQIVRTHTQLSLLSKQNVSCVSVYSLTDLHLDESATESAPPTPSSTTELHTTDPPIINVTLTDSPITNTSPKSWVNGSSAKQKALASRNKKRAPVMDWNTKYEIFSSF</sequence>
<dbReference type="SMART" id="SM00228">
    <property type="entry name" value="PDZ"/>
    <property type="match status" value="2"/>
</dbReference>
<dbReference type="Pfam" id="PF00595">
    <property type="entry name" value="PDZ"/>
    <property type="match status" value="2"/>
</dbReference>
<accession>A0A8C9YQI2</accession>
<dbReference type="PROSITE" id="PS50106">
    <property type="entry name" value="PDZ"/>
    <property type="match status" value="2"/>
</dbReference>
<dbReference type="InterPro" id="IPR036034">
    <property type="entry name" value="PDZ_sf"/>
</dbReference>
<dbReference type="Proteomes" id="UP000694568">
    <property type="component" value="Unplaced"/>
</dbReference>
<reference evidence="6" key="1">
    <citation type="submission" date="2025-08" db="UniProtKB">
        <authorList>
            <consortium name="Ensembl"/>
        </authorList>
    </citation>
    <scope>IDENTIFICATION</scope>
</reference>
<evidence type="ECO:0000313" key="6">
    <source>
        <dbReference type="Ensembl" id="ENSSLUP00000029585.1"/>
    </source>
</evidence>
<dbReference type="CDD" id="cd06768">
    <property type="entry name" value="PDZ_NHERF-like"/>
    <property type="match status" value="2"/>
</dbReference>
<dbReference type="PANTHER" id="PTHR14191:SF4">
    <property type="entry name" value="NA(+)_H(+) EXCHANGE REGULATORY COFACTOR NHE-RF2"/>
    <property type="match status" value="1"/>
</dbReference>
<organism evidence="6 7">
    <name type="scientific">Sander lucioperca</name>
    <name type="common">Pike-perch</name>
    <name type="synonym">Perca lucioperca</name>
    <dbReference type="NCBI Taxonomy" id="283035"/>
    <lineage>
        <taxon>Eukaryota</taxon>
        <taxon>Metazoa</taxon>
        <taxon>Chordata</taxon>
        <taxon>Craniata</taxon>
        <taxon>Vertebrata</taxon>
        <taxon>Euteleostomi</taxon>
        <taxon>Actinopterygii</taxon>
        <taxon>Neopterygii</taxon>
        <taxon>Teleostei</taxon>
        <taxon>Neoteleostei</taxon>
        <taxon>Acanthomorphata</taxon>
        <taxon>Eupercaria</taxon>
        <taxon>Perciformes</taxon>
        <taxon>Percoidei</taxon>
        <taxon>Percidae</taxon>
        <taxon>Luciopercinae</taxon>
        <taxon>Sander</taxon>
    </lineage>
</organism>
<dbReference type="InterPro" id="IPR051067">
    <property type="entry name" value="NHER"/>
</dbReference>
<feature type="compositionally biased region" description="Low complexity" evidence="4">
    <location>
        <begin position="320"/>
        <end position="332"/>
    </location>
</feature>
<dbReference type="AlphaFoldDB" id="A0A8C9YQI2"/>
<proteinExistence type="predicted"/>
<feature type="compositionally biased region" description="Polar residues" evidence="4">
    <location>
        <begin position="112"/>
        <end position="136"/>
    </location>
</feature>
<feature type="region of interest" description="Disordered" evidence="4">
    <location>
        <begin position="109"/>
        <end position="178"/>
    </location>
</feature>
<dbReference type="InterPro" id="IPR001478">
    <property type="entry name" value="PDZ"/>
</dbReference>
<evidence type="ECO:0000256" key="4">
    <source>
        <dbReference type="SAM" id="MobiDB-lite"/>
    </source>
</evidence>
<feature type="region of interest" description="Disordered" evidence="4">
    <location>
        <begin position="317"/>
        <end position="372"/>
    </location>
</feature>
<dbReference type="GeneTree" id="ENSGT00950000182849"/>
<feature type="domain" description="PDZ" evidence="5">
    <location>
        <begin position="9"/>
        <end position="89"/>
    </location>
</feature>
<dbReference type="Ensembl" id="ENSSLUT00000030525.1">
    <property type="protein sequence ID" value="ENSSLUP00000029585.1"/>
    <property type="gene ID" value="ENSSLUG00000013266.1"/>
</dbReference>
<keyword evidence="2" id="KW-0677">Repeat</keyword>
<dbReference type="InterPro" id="IPR017300">
    <property type="entry name" value="NHERF-1/NHERF-2"/>
</dbReference>
<name>A0A8C9YQI2_SANLU</name>
<evidence type="ECO:0000256" key="3">
    <source>
        <dbReference type="ARBA" id="ARBA00023136"/>
    </source>
</evidence>
<evidence type="ECO:0000259" key="5">
    <source>
        <dbReference type="PROSITE" id="PS50106"/>
    </source>
</evidence>
<keyword evidence="7" id="KW-1185">Reference proteome</keyword>
<feature type="domain" description="PDZ" evidence="5">
    <location>
        <begin position="186"/>
        <end position="266"/>
    </location>
</feature>
<evidence type="ECO:0000256" key="1">
    <source>
        <dbReference type="ARBA" id="ARBA00004184"/>
    </source>
</evidence>
<gene>
    <name evidence="6" type="primary">LOC116042781</name>
</gene>